<name>A0AA40C473_9PEZI</name>
<sequence>MRVIDCRSAHLTIQDYEPGNKYVALSYVWGQSGTTGPTAGAVPRARGTTKRTMLKLPADIPLTIRDAIEVTRALRCQYLWVDKYCIDQNNPEEQREQFSRMGDIYAGSHVAIFALGDDSNAGLPGVSSTPRLGQEEARSGAFRFISTMPDPHASVQQTKWNTRGWTYQEGLFSTRRLFFTDHQVYFECNAMN</sequence>
<accession>A0AA40C473</accession>
<protein>
    <submittedName>
        <fullName evidence="2">Heterokaryon incompatibility protein-domain-containing protein</fullName>
    </submittedName>
</protein>
<dbReference type="InterPro" id="IPR010730">
    <property type="entry name" value="HET"/>
</dbReference>
<evidence type="ECO:0000259" key="1">
    <source>
        <dbReference type="Pfam" id="PF06985"/>
    </source>
</evidence>
<dbReference type="AlphaFoldDB" id="A0AA40C473"/>
<feature type="non-terminal residue" evidence="2">
    <location>
        <position position="192"/>
    </location>
</feature>
<dbReference type="Proteomes" id="UP001175000">
    <property type="component" value="Unassembled WGS sequence"/>
</dbReference>
<evidence type="ECO:0000313" key="2">
    <source>
        <dbReference type="EMBL" id="KAK0623693.1"/>
    </source>
</evidence>
<proteinExistence type="predicted"/>
<dbReference type="EMBL" id="JAULSU010000003">
    <property type="protein sequence ID" value="KAK0623693.1"/>
    <property type="molecule type" value="Genomic_DNA"/>
</dbReference>
<organism evidence="2 3">
    <name type="scientific">Immersiella caudata</name>
    <dbReference type="NCBI Taxonomy" id="314043"/>
    <lineage>
        <taxon>Eukaryota</taxon>
        <taxon>Fungi</taxon>
        <taxon>Dikarya</taxon>
        <taxon>Ascomycota</taxon>
        <taxon>Pezizomycotina</taxon>
        <taxon>Sordariomycetes</taxon>
        <taxon>Sordariomycetidae</taxon>
        <taxon>Sordariales</taxon>
        <taxon>Lasiosphaeriaceae</taxon>
        <taxon>Immersiella</taxon>
    </lineage>
</organism>
<comment type="caution">
    <text evidence="2">The sequence shown here is derived from an EMBL/GenBank/DDBJ whole genome shotgun (WGS) entry which is preliminary data.</text>
</comment>
<keyword evidence="3" id="KW-1185">Reference proteome</keyword>
<dbReference type="Pfam" id="PF06985">
    <property type="entry name" value="HET"/>
    <property type="match status" value="1"/>
</dbReference>
<feature type="domain" description="Heterokaryon incompatibility" evidence="1">
    <location>
        <begin position="22"/>
        <end position="169"/>
    </location>
</feature>
<dbReference type="PANTHER" id="PTHR33112:SF1">
    <property type="entry name" value="HETEROKARYON INCOMPATIBILITY DOMAIN-CONTAINING PROTEIN"/>
    <property type="match status" value="1"/>
</dbReference>
<evidence type="ECO:0000313" key="3">
    <source>
        <dbReference type="Proteomes" id="UP001175000"/>
    </source>
</evidence>
<dbReference type="PANTHER" id="PTHR33112">
    <property type="entry name" value="DOMAIN PROTEIN, PUTATIVE-RELATED"/>
    <property type="match status" value="1"/>
</dbReference>
<reference evidence="2" key="1">
    <citation type="submission" date="2023-06" db="EMBL/GenBank/DDBJ databases">
        <title>Genome-scale phylogeny and comparative genomics of the fungal order Sordariales.</title>
        <authorList>
            <consortium name="Lawrence Berkeley National Laboratory"/>
            <person name="Hensen N."/>
            <person name="Bonometti L."/>
            <person name="Westerberg I."/>
            <person name="Brannstrom I.O."/>
            <person name="Guillou S."/>
            <person name="Cros-Aarteil S."/>
            <person name="Calhoun S."/>
            <person name="Haridas S."/>
            <person name="Kuo A."/>
            <person name="Mondo S."/>
            <person name="Pangilinan J."/>
            <person name="Riley R."/>
            <person name="Labutti K."/>
            <person name="Andreopoulos B."/>
            <person name="Lipzen A."/>
            <person name="Chen C."/>
            <person name="Yanf M."/>
            <person name="Daum C."/>
            <person name="Ng V."/>
            <person name="Clum A."/>
            <person name="Steindorff A."/>
            <person name="Ohm R."/>
            <person name="Martin F."/>
            <person name="Silar P."/>
            <person name="Natvig D."/>
            <person name="Lalanne C."/>
            <person name="Gautier V."/>
            <person name="Ament-Velasquez S.L."/>
            <person name="Kruys A."/>
            <person name="Hutchinson M.I."/>
            <person name="Powell A.J."/>
            <person name="Barry K."/>
            <person name="Miller A.N."/>
            <person name="Grigoriev I.V."/>
            <person name="Debuchy R."/>
            <person name="Gladieux P."/>
            <person name="Thoren M.H."/>
            <person name="Johannesson H."/>
        </authorList>
    </citation>
    <scope>NUCLEOTIDE SEQUENCE</scope>
    <source>
        <strain evidence="2">CBS 606.72</strain>
    </source>
</reference>
<gene>
    <name evidence="2" type="ORF">B0T14DRAFT_426609</name>
</gene>